<proteinExistence type="predicted"/>
<dbReference type="OrthoDB" id="776880at2"/>
<feature type="region of interest" description="Disordered" evidence="1">
    <location>
        <begin position="77"/>
        <end position="98"/>
    </location>
</feature>
<dbReference type="RefSeq" id="WP_110826668.1">
    <property type="nucleotide sequence ID" value="NZ_QKLU01000001.1"/>
</dbReference>
<gene>
    <name evidence="3" type="ORF">B0O44_10116</name>
</gene>
<organism evidence="3 4">
    <name type="scientific">Pedobacter nutrimenti</name>
    <dbReference type="NCBI Taxonomy" id="1241337"/>
    <lineage>
        <taxon>Bacteria</taxon>
        <taxon>Pseudomonadati</taxon>
        <taxon>Bacteroidota</taxon>
        <taxon>Sphingobacteriia</taxon>
        <taxon>Sphingobacteriales</taxon>
        <taxon>Sphingobacteriaceae</taxon>
        <taxon>Pedobacter</taxon>
    </lineage>
</organism>
<feature type="chain" id="PRO_5016245924" evidence="2">
    <location>
        <begin position="24"/>
        <end position="98"/>
    </location>
</feature>
<protein>
    <submittedName>
        <fullName evidence="3">Uncharacterized protein</fullName>
    </submittedName>
</protein>
<evidence type="ECO:0000256" key="2">
    <source>
        <dbReference type="SAM" id="SignalP"/>
    </source>
</evidence>
<evidence type="ECO:0000313" key="4">
    <source>
        <dbReference type="Proteomes" id="UP000248198"/>
    </source>
</evidence>
<dbReference type="AlphaFoldDB" id="A0A318UR28"/>
<feature type="signal peptide" evidence="2">
    <location>
        <begin position="1"/>
        <end position="23"/>
    </location>
</feature>
<dbReference type="EMBL" id="QKLU01000001">
    <property type="protein sequence ID" value="PYF76545.1"/>
    <property type="molecule type" value="Genomic_DNA"/>
</dbReference>
<dbReference type="Proteomes" id="UP000248198">
    <property type="component" value="Unassembled WGS sequence"/>
</dbReference>
<evidence type="ECO:0000313" key="3">
    <source>
        <dbReference type="EMBL" id="PYF76545.1"/>
    </source>
</evidence>
<sequence>MKKVFFGLLVAAIAVGGSAFTSAQKKVTTDTYYYVLNQAGTSYRSVGIVAPDEDLCSTAPISKCVVGFNADHGTTVNPTSLPSGKTYESSTSGYITLP</sequence>
<evidence type="ECO:0000256" key="1">
    <source>
        <dbReference type="SAM" id="MobiDB-lite"/>
    </source>
</evidence>
<name>A0A318UR28_9SPHI</name>
<keyword evidence="2" id="KW-0732">Signal</keyword>
<accession>A0A318UR28</accession>
<comment type="caution">
    <text evidence="3">The sequence shown here is derived from an EMBL/GenBank/DDBJ whole genome shotgun (WGS) entry which is preliminary data.</text>
</comment>
<keyword evidence="4" id="KW-1185">Reference proteome</keyword>
<reference evidence="3 4" key="1">
    <citation type="submission" date="2018-06" db="EMBL/GenBank/DDBJ databases">
        <title>Genomic Encyclopedia of Archaeal and Bacterial Type Strains, Phase II (KMG-II): from individual species to whole genera.</title>
        <authorList>
            <person name="Goeker M."/>
        </authorList>
    </citation>
    <scope>NUCLEOTIDE SEQUENCE [LARGE SCALE GENOMIC DNA]</scope>
    <source>
        <strain evidence="3 4">DSM 27372</strain>
    </source>
</reference>